<comment type="caution">
    <text evidence="1">The sequence shown here is derived from an EMBL/GenBank/DDBJ whole genome shotgun (WGS) entry which is preliminary data.</text>
</comment>
<protein>
    <submittedName>
        <fullName evidence="1">Uncharacterized protein</fullName>
    </submittedName>
</protein>
<dbReference type="Proteomes" id="UP000283855">
    <property type="component" value="Unassembled WGS sequence"/>
</dbReference>
<proteinExistence type="predicted"/>
<accession>A0A413T5A8</accession>
<gene>
    <name evidence="1" type="ORF">DW921_00700</name>
</gene>
<name>A0A413T5A8_9BACT</name>
<evidence type="ECO:0000313" key="1">
    <source>
        <dbReference type="EMBL" id="RHA79012.1"/>
    </source>
</evidence>
<dbReference type="AlphaFoldDB" id="A0A413T5A8"/>
<dbReference type="EMBL" id="QSFT01000001">
    <property type="protein sequence ID" value="RHA79012.1"/>
    <property type="molecule type" value="Genomic_DNA"/>
</dbReference>
<reference evidence="1 2" key="1">
    <citation type="submission" date="2018-08" db="EMBL/GenBank/DDBJ databases">
        <title>A genome reference for cultivated species of the human gut microbiota.</title>
        <authorList>
            <person name="Zou Y."/>
            <person name="Xue W."/>
            <person name="Luo G."/>
        </authorList>
    </citation>
    <scope>NUCLEOTIDE SEQUENCE [LARGE SCALE GENOMIC DNA]</scope>
    <source>
        <strain evidence="1 2">AM42-38</strain>
    </source>
</reference>
<sequence>MSENKKSMILRAFTISNSNIKTSESDIMEKLEMKLHDSVAYDRIMPLRNEKDSPEDLLSDYTINPGKYIFGVMFRLIPTKEVNNIPDDLFTHSKIQIDEIRSKEAKTGLTCKEHFYFAINNSHLVTNLPGNKTIKSLQTYLNWLTEALRGDTFYDFNPKVSSEKIKLSNLQKIIVSDPNAKQKISSHKGEASNKVIKLAKDLISNLLETASDLEQIIEKNILSAKLVVSFSKPKSMSEDDYKRELSAFLKPVSDAENIEFKTPKGQIKGTDLLLSEIADIDLLEDGSLNEKTILMAMTNYLVKLKNM</sequence>
<evidence type="ECO:0000313" key="2">
    <source>
        <dbReference type="Proteomes" id="UP000283855"/>
    </source>
</evidence>
<dbReference type="RefSeq" id="WP_118399824.1">
    <property type="nucleotide sequence ID" value="NZ_CABJGD010000001.1"/>
</dbReference>
<organism evidence="1 2">
    <name type="scientific">Phocaeicola coprophilus</name>
    <dbReference type="NCBI Taxonomy" id="387090"/>
    <lineage>
        <taxon>Bacteria</taxon>
        <taxon>Pseudomonadati</taxon>
        <taxon>Bacteroidota</taxon>
        <taxon>Bacteroidia</taxon>
        <taxon>Bacteroidales</taxon>
        <taxon>Bacteroidaceae</taxon>
        <taxon>Phocaeicola</taxon>
    </lineage>
</organism>